<dbReference type="EMBL" id="ML994617">
    <property type="protein sequence ID" value="KAF2191563.1"/>
    <property type="molecule type" value="Genomic_DNA"/>
</dbReference>
<accession>A0A6A6EKJ6</accession>
<organism evidence="3 4">
    <name type="scientific">Zopfia rhizophila CBS 207.26</name>
    <dbReference type="NCBI Taxonomy" id="1314779"/>
    <lineage>
        <taxon>Eukaryota</taxon>
        <taxon>Fungi</taxon>
        <taxon>Dikarya</taxon>
        <taxon>Ascomycota</taxon>
        <taxon>Pezizomycotina</taxon>
        <taxon>Dothideomycetes</taxon>
        <taxon>Dothideomycetes incertae sedis</taxon>
        <taxon>Zopfiaceae</taxon>
        <taxon>Zopfia</taxon>
    </lineage>
</organism>
<proteinExistence type="inferred from homology"/>
<comment type="similarity">
    <text evidence="1">Belongs to the terpene synthase family.</text>
</comment>
<dbReference type="PANTHER" id="PTHR31739:SF25">
    <property type="entry name" value="(E,E)-GERANYLLINALOOL SYNTHASE"/>
    <property type="match status" value="1"/>
</dbReference>
<feature type="region of interest" description="Disordered" evidence="2">
    <location>
        <begin position="441"/>
        <end position="489"/>
    </location>
</feature>
<dbReference type="Proteomes" id="UP000800200">
    <property type="component" value="Unassembled WGS sequence"/>
</dbReference>
<dbReference type="InterPro" id="IPR050148">
    <property type="entry name" value="Terpene_synthase-like"/>
</dbReference>
<dbReference type="AlphaFoldDB" id="A0A6A6EKJ6"/>
<evidence type="ECO:0008006" key="5">
    <source>
        <dbReference type="Google" id="ProtNLM"/>
    </source>
</evidence>
<reference evidence="3" key="1">
    <citation type="journal article" date="2020" name="Stud. Mycol.">
        <title>101 Dothideomycetes genomes: a test case for predicting lifestyles and emergence of pathogens.</title>
        <authorList>
            <person name="Haridas S."/>
            <person name="Albert R."/>
            <person name="Binder M."/>
            <person name="Bloem J."/>
            <person name="Labutti K."/>
            <person name="Salamov A."/>
            <person name="Andreopoulos B."/>
            <person name="Baker S."/>
            <person name="Barry K."/>
            <person name="Bills G."/>
            <person name="Bluhm B."/>
            <person name="Cannon C."/>
            <person name="Castanera R."/>
            <person name="Culley D."/>
            <person name="Daum C."/>
            <person name="Ezra D."/>
            <person name="Gonzalez J."/>
            <person name="Henrissat B."/>
            <person name="Kuo A."/>
            <person name="Liang C."/>
            <person name="Lipzen A."/>
            <person name="Lutzoni F."/>
            <person name="Magnuson J."/>
            <person name="Mondo S."/>
            <person name="Nolan M."/>
            <person name="Ohm R."/>
            <person name="Pangilinan J."/>
            <person name="Park H.-J."/>
            <person name="Ramirez L."/>
            <person name="Alfaro M."/>
            <person name="Sun H."/>
            <person name="Tritt A."/>
            <person name="Yoshinaga Y."/>
            <person name="Zwiers L.-H."/>
            <person name="Turgeon B."/>
            <person name="Goodwin S."/>
            <person name="Spatafora J."/>
            <person name="Crous P."/>
            <person name="Grigoriev I."/>
        </authorList>
    </citation>
    <scope>NUCLEOTIDE SEQUENCE</scope>
    <source>
        <strain evidence="3">CBS 207.26</strain>
    </source>
</reference>
<dbReference type="InterPro" id="IPR008930">
    <property type="entry name" value="Terpenoid_cyclase/PrenylTrfase"/>
</dbReference>
<dbReference type="OrthoDB" id="2343925at2759"/>
<keyword evidence="4" id="KW-1185">Reference proteome</keyword>
<gene>
    <name evidence="3" type="ORF">K469DRAFT_623355</name>
</gene>
<dbReference type="GO" id="GO:0016102">
    <property type="term" value="P:diterpenoid biosynthetic process"/>
    <property type="evidence" value="ECO:0007669"/>
    <property type="project" value="TreeGrafter"/>
</dbReference>
<evidence type="ECO:0000313" key="3">
    <source>
        <dbReference type="EMBL" id="KAF2191563.1"/>
    </source>
</evidence>
<sequence>MNASTWDDEAEAYLRMVFEEQANVGQKGGFPSAFPSTIFEISWVLDILLESGFDREDFLLADIRKLTVLLETNLKGQKGIVGFGMISAPHVEPMLKAFEADSSFITYRGERNASSSANCNILSCLLRTAEPAKYTKEMVKCANFLSKNWMANNGPDKWHTSVQYPMMLVAQTFMLFLKRWGEKGLDMDAVPAKLIHQDIPRTLLDILARTMRLQQADGSWESKREVTAYAILTLAPLLSLPWIDFLKPEGIACMYRGKAYLEDNRHLWRQAEILWIEKTAYSSSNLSQAYCLAASKIVVATSLIPQKVVELFPAQLSKKMAKMSGFFSHVIPFSHAPKWKLQLSLLQSAQYATALKEARYRIFPPIAKASDEKYQEYIPFTWIGCRDYLSTPISAESLWEMMLVSMFNFQVDAYMETVVWDYYRDRLPALKAFIQGLCSGNPQQRKRSREGDIGGIPKKVLGPNGVHNGLSNGTSNGTSNGVSNGVTNGASNGMSNKGINAALNGKANGASNTNVEEILTRFVNHALQHPKVLQSPPALRAWLAHEMQTFLLAHITHMEDCAELPESSDTLSGPLTWGKPRTTFFNWVRTTSADHTSCPYSFVFFLCLIGESGRNLIANMHQRYALEDACHHLATMCRQYNDFGSVVRDQDEKNLNSVNFPEFDTCAQKSEELSTKELNELRKRDLLLIAEYERRCLNRVVGELEETLERNVMEKLKLFIQVTDLYGQIYVARDIGVRRVEESRGAQVKAIMA</sequence>
<evidence type="ECO:0000313" key="4">
    <source>
        <dbReference type="Proteomes" id="UP000800200"/>
    </source>
</evidence>
<feature type="compositionally biased region" description="Polar residues" evidence="2">
    <location>
        <begin position="469"/>
        <end position="489"/>
    </location>
</feature>
<dbReference type="GO" id="GO:0010333">
    <property type="term" value="F:terpene synthase activity"/>
    <property type="evidence" value="ECO:0007669"/>
    <property type="project" value="InterPro"/>
</dbReference>
<dbReference type="PANTHER" id="PTHR31739">
    <property type="entry name" value="ENT-COPALYL DIPHOSPHATE SYNTHASE, CHLOROPLASTIC"/>
    <property type="match status" value="1"/>
</dbReference>
<dbReference type="GO" id="GO:0000287">
    <property type="term" value="F:magnesium ion binding"/>
    <property type="evidence" value="ECO:0007669"/>
    <property type="project" value="TreeGrafter"/>
</dbReference>
<protein>
    <recommendedName>
        <fullName evidence="5">Ent-kaurene synthase</fullName>
    </recommendedName>
</protein>
<evidence type="ECO:0000256" key="2">
    <source>
        <dbReference type="SAM" id="MobiDB-lite"/>
    </source>
</evidence>
<dbReference type="SUPFAM" id="SSF48239">
    <property type="entry name" value="Terpenoid cyclases/Protein prenyltransferases"/>
    <property type="match status" value="1"/>
</dbReference>
<name>A0A6A6EKJ6_9PEZI</name>
<evidence type="ECO:0000256" key="1">
    <source>
        <dbReference type="ARBA" id="ARBA00006333"/>
    </source>
</evidence>